<protein>
    <recommendedName>
        <fullName evidence="2">Outer membrane lipoprotein Blc</fullName>
    </recommendedName>
</protein>
<feature type="domain" description="Lipocalin/cytosolic fatty-acid binding" evidence="4">
    <location>
        <begin position="53"/>
        <end position="192"/>
    </location>
</feature>
<dbReference type="InterPro" id="IPR047202">
    <property type="entry name" value="Lipocalin_Blc-like_dom"/>
</dbReference>
<keyword evidence="6" id="KW-1185">Reference proteome</keyword>
<dbReference type="InterPro" id="IPR000566">
    <property type="entry name" value="Lipocln_cytosolic_FA-bd_dom"/>
</dbReference>
<name>A0A3E0H931_9GAMM</name>
<dbReference type="GO" id="GO:0009279">
    <property type="term" value="C:cell outer membrane"/>
    <property type="evidence" value="ECO:0007669"/>
    <property type="project" value="UniProtKB-SubCell"/>
</dbReference>
<evidence type="ECO:0000259" key="4">
    <source>
        <dbReference type="Pfam" id="PF08212"/>
    </source>
</evidence>
<dbReference type="PANTHER" id="PTHR10612:SF34">
    <property type="entry name" value="APOLIPOPROTEIN D"/>
    <property type="match status" value="1"/>
</dbReference>
<comment type="caution">
    <text evidence="5">The sequence shown here is derived from an EMBL/GenBank/DDBJ whole genome shotgun (WGS) entry which is preliminary data.</text>
</comment>
<dbReference type="EMBL" id="QUNR01000001">
    <property type="protein sequence ID" value="REH40209.1"/>
    <property type="molecule type" value="Genomic_DNA"/>
</dbReference>
<feature type="lipid moiety-binding region" description="S-diacylglycerol cysteine" evidence="3">
    <location>
        <position position="41"/>
    </location>
</feature>
<reference evidence="5 6" key="1">
    <citation type="submission" date="2018-08" db="EMBL/GenBank/DDBJ databases">
        <title>Genomic Encyclopedia of Type Strains, Phase IV (KMG-IV): sequencing the most valuable type-strain genomes for metagenomic binning, comparative biology and taxonomic classification.</title>
        <authorList>
            <person name="Goeker M."/>
        </authorList>
    </citation>
    <scope>NUCLEOTIDE SEQUENCE [LARGE SCALE GENOMIC DNA]</scope>
    <source>
        <strain evidence="5 6">DSM 26022</strain>
    </source>
</reference>
<dbReference type="GO" id="GO:0006950">
    <property type="term" value="P:response to stress"/>
    <property type="evidence" value="ECO:0007669"/>
    <property type="project" value="UniProtKB-ARBA"/>
</dbReference>
<dbReference type="CDD" id="cd19438">
    <property type="entry name" value="lipocalin_Blc-like"/>
    <property type="match status" value="1"/>
</dbReference>
<feature type="chain" id="PRO_5017498481" description="Outer membrane lipoprotein Blc" evidence="2">
    <location>
        <begin position="40"/>
        <end position="197"/>
    </location>
</feature>
<dbReference type="PANTHER" id="PTHR10612">
    <property type="entry name" value="APOLIPOPROTEIN D"/>
    <property type="match status" value="1"/>
</dbReference>
<dbReference type="Proteomes" id="UP000256774">
    <property type="component" value="Unassembled WGS sequence"/>
</dbReference>
<evidence type="ECO:0000256" key="1">
    <source>
        <dbReference type="ARBA" id="ARBA00006889"/>
    </source>
</evidence>
<dbReference type="SUPFAM" id="SSF50814">
    <property type="entry name" value="Lipocalins"/>
    <property type="match status" value="1"/>
</dbReference>
<dbReference type="PROSITE" id="PS00213">
    <property type="entry name" value="LIPOCALIN"/>
    <property type="match status" value="1"/>
</dbReference>
<evidence type="ECO:0000313" key="6">
    <source>
        <dbReference type="Proteomes" id="UP000256774"/>
    </source>
</evidence>
<evidence type="ECO:0000256" key="2">
    <source>
        <dbReference type="PIRNR" id="PIRNR036893"/>
    </source>
</evidence>
<keyword evidence="2" id="KW-0998">Cell outer membrane</keyword>
<dbReference type="PRINTS" id="PR01171">
    <property type="entry name" value="BCTLIPOCALIN"/>
</dbReference>
<dbReference type="InterPro" id="IPR012674">
    <property type="entry name" value="Calycin"/>
</dbReference>
<dbReference type="AlphaFoldDB" id="A0A3E0H931"/>
<comment type="function">
    <text evidence="2">Involved in the storage or transport of lipids necessary for membrane maintenance under stressful conditions. Displays a binding preference for lysophospholipids.</text>
</comment>
<keyword evidence="3" id="KW-0564">Palmitate</keyword>
<dbReference type="InterPro" id="IPR022272">
    <property type="entry name" value="Lipocalin_CS"/>
</dbReference>
<dbReference type="Pfam" id="PF08212">
    <property type="entry name" value="Lipocalin_2"/>
    <property type="match status" value="1"/>
</dbReference>
<organism evidence="5 6">
    <name type="scientific">Paraperlucidibaca baekdonensis</name>
    <dbReference type="NCBI Taxonomy" id="748120"/>
    <lineage>
        <taxon>Bacteria</taxon>
        <taxon>Pseudomonadati</taxon>
        <taxon>Pseudomonadota</taxon>
        <taxon>Gammaproteobacteria</taxon>
        <taxon>Moraxellales</taxon>
        <taxon>Moraxellaceae</taxon>
        <taxon>Paraperlucidibaca</taxon>
    </lineage>
</organism>
<keyword evidence="2" id="KW-0472">Membrane</keyword>
<keyword evidence="2 3" id="KW-0449">Lipoprotein</keyword>
<accession>A0A3E0H931</accession>
<comment type="subunit">
    <text evidence="2">Homodimer.</text>
</comment>
<feature type="signal peptide" evidence="2">
    <location>
        <begin position="1"/>
        <end position="39"/>
    </location>
</feature>
<keyword evidence="2" id="KW-0732">Signal</keyword>
<dbReference type="Gene3D" id="2.40.128.20">
    <property type="match status" value="1"/>
</dbReference>
<dbReference type="InterPro" id="IPR002446">
    <property type="entry name" value="Lipocalin_bac"/>
</dbReference>
<proteinExistence type="inferred from homology"/>
<comment type="similarity">
    <text evidence="1 2">Belongs to the calycin superfamily. Lipocalin family.</text>
</comment>
<evidence type="ECO:0000256" key="3">
    <source>
        <dbReference type="PIRSR" id="PIRSR036893-52"/>
    </source>
</evidence>
<feature type="lipid moiety-binding region" description="N-palmitoyl cysteine" evidence="3">
    <location>
        <position position="41"/>
    </location>
</feature>
<evidence type="ECO:0000313" key="5">
    <source>
        <dbReference type="EMBL" id="REH40209.1"/>
    </source>
</evidence>
<dbReference type="GO" id="GO:0008289">
    <property type="term" value="F:lipid binding"/>
    <property type="evidence" value="ECO:0007669"/>
    <property type="project" value="UniProtKB-UniRule"/>
</dbReference>
<comment type="subcellular location">
    <subcellularLocation>
        <location evidence="2">Cell outer membrane</location>
    </subcellularLocation>
</comment>
<sequence length="197" mass="22204">MRDFILLRRKAVIRPFARLRQVRRCVSVMAFIGSTALLAACSSHAPLATVAAVDLERYAGDWYEVARLPNRFQTDCAGDVMARYTRDGDEIRVLNRCRQANGEVMSADGIAKVVPNSGNARLRVSFFWPFYGDYYVLALDPNYQWALVGAPDRSYLWLLSRTPQLPEPVSTTLVQKAQSLGFNTEALQFTKQLKPLP</sequence>
<dbReference type="PIRSF" id="PIRSF036893">
    <property type="entry name" value="Lipocalin_ApoD"/>
    <property type="match status" value="1"/>
</dbReference>
<gene>
    <name evidence="5" type="ORF">DFR26_0408</name>
</gene>
<dbReference type="InterPro" id="IPR022271">
    <property type="entry name" value="Lipocalin_ApoD"/>
</dbReference>
<keyword evidence="2" id="KW-0446">Lipid-binding</keyword>